<dbReference type="SUPFAM" id="SSF46894">
    <property type="entry name" value="C-terminal effector domain of the bipartite response regulators"/>
    <property type="match status" value="1"/>
</dbReference>
<keyword evidence="3" id="KW-0804">Transcription</keyword>
<evidence type="ECO:0000313" key="5">
    <source>
        <dbReference type="EMBL" id="MPN46219.1"/>
    </source>
</evidence>
<evidence type="ECO:0000256" key="3">
    <source>
        <dbReference type="ARBA" id="ARBA00023163"/>
    </source>
</evidence>
<evidence type="ECO:0000259" key="4">
    <source>
        <dbReference type="PROSITE" id="PS50043"/>
    </source>
</evidence>
<name>A0A645I756_9ZZZZ</name>
<dbReference type="GO" id="GO:0006355">
    <property type="term" value="P:regulation of DNA-templated transcription"/>
    <property type="evidence" value="ECO:0007669"/>
    <property type="project" value="InterPro"/>
</dbReference>
<dbReference type="PRINTS" id="PR00038">
    <property type="entry name" value="HTHLUXR"/>
</dbReference>
<dbReference type="AlphaFoldDB" id="A0A645I756"/>
<dbReference type="EMBL" id="VSSQ01106706">
    <property type="protein sequence ID" value="MPN46219.1"/>
    <property type="molecule type" value="Genomic_DNA"/>
</dbReference>
<dbReference type="SMART" id="SM00421">
    <property type="entry name" value="HTH_LUXR"/>
    <property type="match status" value="1"/>
</dbReference>
<gene>
    <name evidence="5" type="ORF">SDC9_193802</name>
</gene>
<dbReference type="CDD" id="cd06170">
    <property type="entry name" value="LuxR_C_like"/>
    <property type="match status" value="1"/>
</dbReference>
<comment type="caution">
    <text evidence="5">The sequence shown here is derived from an EMBL/GenBank/DDBJ whole genome shotgun (WGS) entry which is preliminary data.</text>
</comment>
<dbReference type="InterPro" id="IPR000792">
    <property type="entry name" value="Tscrpt_reg_LuxR_C"/>
</dbReference>
<sequence length="115" mass="13623">MLTFYRTVGKGNFDYDDIFLMDMLKNHLSLRLSWDRDNYDITHEKLTVSKASDKFALTKQEHMILKMLMEGMDNNAICDSLSISVNTLKKHILNIYRKLGIKNRVQMFKMIKEKE</sequence>
<organism evidence="5">
    <name type="scientific">bioreactor metagenome</name>
    <dbReference type="NCBI Taxonomy" id="1076179"/>
    <lineage>
        <taxon>unclassified sequences</taxon>
        <taxon>metagenomes</taxon>
        <taxon>ecological metagenomes</taxon>
    </lineage>
</organism>
<dbReference type="InterPro" id="IPR016032">
    <property type="entry name" value="Sig_transdc_resp-reg_C-effctor"/>
</dbReference>
<dbReference type="InterPro" id="IPR036388">
    <property type="entry name" value="WH-like_DNA-bd_sf"/>
</dbReference>
<keyword evidence="1" id="KW-0805">Transcription regulation</keyword>
<dbReference type="GO" id="GO:0003677">
    <property type="term" value="F:DNA binding"/>
    <property type="evidence" value="ECO:0007669"/>
    <property type="project" value="UniProtKB-KW"/>
</dbReference>
<dbReference type="PANTHER" id="PTHR44688:SF16">
    <property type="entry name" value="DNA-BINDING TRANSCRIPTIONAL ACTIVATOR DEVR_DOSR"/>
    <property type="match status" value="1"/>
</dbReference>
<evidence type="ECO:0000256" key="2">
    <source>
        <dbReference type="ARBA" id="ARBA00023125"/>
    </source>
</evidence>
<dbReference type="Gene3D" id="1.10.10.10">
    <property type="entry name" value="Winged helix-like DNA-binding domain superfamily/Winged helix DNA-binding domain"/>
    <property type="match status" value="1"/>
</dbReference>
<dbReference type="PANTHER" id="PTHR44688">
    <property type="entry name" value="DNA-BINDING TRANSCRIPTIONAL ACTIVATOR DEVR_DOSR"/>
    <property type="match status" value="1"/>
</dbReference>
<evidence type="ECO:0000256" key="1">
    <source>
        <dbReference type="ARBA" id="ARBA00023015"/>
    </source>
</evidence>
<proteinExistence type="predicted"/>
<dbReference type="PROSITE" id="PS50043">
    <property type="entry name" value="HTH_LUXR_2"/>
    <property type="match status" value="1"/>
</dbReference>
<keyword evidence="2" id="KW-0238">DNA-binding</keyword>
<protein>
    <recommendedName>
        <fullName evidence="4">HTH luxR-type domain-containing protein</fullName>
    </recommendedName>
</protein>
<dbReference type="Pfam" id="PF00196">
    <property type="entry name" value="GerE"/>
    <property type="match status" value="1"/>
</dbReference>
<accession>A0A645I756</accession>
<feature type="domain" description="HTH luxR-type" evidence="4">
    <location>
        <begin position="50"/>
        <end position="115"/>
    </location>
</feature>
<reference evidence="5" key="1">
    <citation type="submission" date="2019-08" db="EMBL/GenBank/DDBJ databases">
        <authorList>
            <person name="Kucharzyk K."/>
            <person name="Murdoch R.W."/>
            <person name="Higgins S."/>
            <person name="Loffler F."/>
        </authorList>
    </citation>
    <scope>NUCLEOTIDE SEQUENCE</scope>
</reference>